<dbReference type="InterPro" id="IPR004474">
    <property type="entry name" value="LytR_CpsA_psr"/>
</dbReference>
<feature type="compositionally biased region" description="Basic and acidic residues" evidence="2">
    <location>
        <begin position="368"/>
        <end position="386"/>
    </location>
</feature>
<gene>
    <name evidence="5" type="ORF">FYJ84_10065</name>
</gene>
<dbReference type="PANTHER" id="PTHR33392:SF6">
    <property type="entry name" value="POLYISOPRENYL-TEICHOIC ACID--PEPTIDOGLYCAN TEICHOIC ACID TRANSFERASE TAGU"/>
    <property type="match status" value="1"/>
</dbReference>
<comment type="similarity">
    <text evidence="1">Belongs to the LytR/CpsA/Psr (LCP) family.</text>
</comment>
<dbReference type="Proteomes" id="UP000433181">
    <property type="component" value="Unassembled WGS sequence"/>
</dbReference>
<evidence type="ECO:0000313" key="5">
    <source>
        <dbReference type="EMBL" id="MSU09329.1"/>
    </source>
</evidence>
<dbReference type="Gene3D" id="3.40.630.190">
    <property type="entry name" value="LCP protein"/>
    <property type="match status" value="1"/>
</dbReference>
<proteinExistence type="inferred from homology"/>
<dbReference type="AlphaFoldDB" id="A0A6I2UI09"/>
<feature type="domain" description="Cell envelope-related transcriptional attenuator" evidence="4">
    <location>
        <begin position="100"/>
        <end position="249"/>
    </location>
</feature>
<dbReference type="NCBIfam" id="TIGR00350">
    <property type="entry name" value="lytR_cpsA_psr"/>
    <property type="match status" value="1"/>
</dbReference>
<protein>
    <submittedName>
        <fullName evidence="5">LytR family transcriptional regulator</fullName>
    </submittedName>
</protein>
<keyword evidence="6" id="KW-1185">Reference proteome</keyword>
<reference evidence="5 6" key="1">
    <citation type="submission" date="2019-08" db="EMBL/GenBank/DDBJ databases">
        <title>In-depth cultivation of the pig gut microbiome towards novel bacterial diversity and tailored functional studies.</title>
        <authorList>
            <person name="Wylensek D."/>
            <person name="Hitch T.C.A."/>
            <person name="Clavel T."/>
        </authorList>
    </citation>
    <scope>NUCLEOTIDE SEQUENCE [LARGE SCALE GENOMIC DNA]</scope>
    <source>
        <strain evidence="5 6">WCA-693-APC-5D-A</strain>
    </source>
</reference>
<feature type="compositionally biased region" description="Basic and acidic residues" evidence="2">
    <location>
        <begin position="7"/>
        <end position="20"/>
    </location>
</feature>
<feature type="region of interest" description="Disordered" evidence="2">
    <location>
        <begin position="1"/>
        <end position="33"/>
    </location>
</feature>
<feature type="region of interest" description="Disordered" evidence="2">
    <location>
        <begin position="343"/>
        <end position="454"/>
    </location>
</feature>
<sequence length="454" mass="50205">MPAPNTKKRDENRLPKREYNKPQPIYRSRRERQRKKKTNWLPIVLLVLAFIVAAVAGALFASSSLFDEKPVAKKTEMMASGDKTVVMLMGVDEREGDVGRSDTLMIATLDPKKKKAAILSIPRDTRVKIQGHGFDKINAAYAYGGHKLTQNTVENLLGVEMEHYVLINVNAFTKIIDAIGGVDINVEKRMYYEDPWDDNGGLVINLYPGQQHMDGKTAITYVRYRDEEGDIGRIARQQKFMQAVMDKLTSPAIIPRIPAIIGEVVDCIDTDLSVKQMIEFMSALKDAQARGLQTEMLPGKPMYIGGISYWLPDLSKLRTTIANTLDVEISSSLRSATEREMLEYESSIPDDAQEIPLNEATRRQLGLDNDKAEDGSKDKDNRKAGQSEDMDDETESGSYLSDPYAEDGDPRHGRAAHPASDSTDSSAHHTPASLPEPSAPAPSPTVPSAGKTAN</sequence>
<keyword evidence="3" id="KW-0812">Transmembrane</keyword>
<keyword evidence="3" id="KW-0472">Membrane</keyword>
<evidence type="ECO:0000313" key="6">
    <source>
        <dbReference type="Proteomes" id="UP000433181"/>
    </source>
</evidence>
<evidence type="ECO:0000256" key="1">
    <source>
        <dbReference type="ARBA" id="ARBA00006068"/>
    </source>
</evidence>
<dbReference type="PANTHER" id="PTHR33392">
    <property type="entry name" value="POLYISOPRENYL-TEICHOIC ACID--PEPTIDOGLYCAN TEICHOIC ACID TRANSFERASE TAGU"/>
    <property type="match status" value="1"/>
</dbReference>
<evidence type="ECO:0000256" key="3">
    <source>
        <dbReference type="SAM" id="Phobius"/>
    </source>
</evidence>
<feature type="transmembrane region" description="Helical" evidence="3">
    <location>
        <begin position="39"/>
        <end position="61"/>
    </location>
</feature>
<evidence type="ECO:0000259" key="4">
    <source>
        <dbReference type="Pfam" id="PF03816"/>
    </source>
</evidence>
<accession>A0A6I2UI09</accession>
<keyword evidence="3" id="KW-1133">Transmembrane helix</keyword>
<dbReference type="EMBL" id="VUNR01000021">
    <property type="protein sequence ID" value="MSU09329.1"/>
    <property type="molecule type" value="Genomic_DNA"/>
</dbReference>
<name>A0A6I2UI09_9FIRM</name>
<dbReference type="Pfam" id="PF03816">
    <property type="entry name" value="LytR_cpsA_psr"/>
    <property type="match status" value="1"/>
</dbReference>
<comment type="caution">
    <text evidence="5">The sequence shown here is derived from an EMBL/GenBank/DDBJ whole genome shotgun (WGS) entry which is preliminary data.</text>
</comment>
<dbReference type="InterPro" id="IPR050922">
    <property type="entry name" value="LytR/CpsA/Psr_CW_biosynth"/>
</dbReference>
<evidence type="ECO:0000256" key="2">
    <source>
        <dbReference type="SAM" id="MobiDB-lite"/>
    </source>
</evidence>
<organism evidence="5 6">
    <name type="scientific">Anaerovibrio slackiae</name>
    <dbReference type="NCBI Taxonomy" id="2652309"/>
    <lineage>
        <taxon>Bacteria</taxon>
        <taxon>Bacillati</taxon>
        <taxon>Bacillota</taxon>
        <taxon>Negativicutes</taxon>
        <taxon>Selenomonadales</taxon>
        <taxon>Selenomonadaceae</taxon>
        <taxon>Anaerovibrio</taxon>
    </lineage>
</organism>